<dbReference type="OrthoDB" id="5414761at2759"/>
<evidence type="ECO:0000313" key="1">
    <source>
        <dbReference type="EMBL" id="KIM94911.1"/>
    </source>
</evidence>
<dbReference type="STRING" id="913774.A0A0C3GX90"/>
<reference evidence="1 2" key="1">
    <citation type="submission" date="2014-04" db="EMBL/GenBank/DDBJ databases">
        <authorList>
            <consortium name="DOE Joint Genome Institute"/>
            <person name="Kuo A."/>
            <person name="Martino E."/>
            <person name="Perotto S."/>
            <person name="Kohler A."/>
            <person name="Nagy L.G."/>
            <person name="Floudas D."/>
            <person name="Copeland A."/>
            <person name="Barry K.W."/>
            <person name="Cichocki N."/>
            <person name="Veneault-Fourrey C."/>
            <person name="LaButti K."/>
            <person name="Lindquist E.A."/>
            <person name="Lipzen A."/>
            <person name="Lundell T."/>
            <person name="Morin E."/>
            <person name="Murat C."/>
            <person name="Sun H."/>
            <person name="Tunlid A."/>
            <person name="Henrissat B."/>
            <person name="Grigoriev I.V."/>
            <person name="Hibbett D.S."/>
            <person name="Martin F."/>
            <person name="Nordberg H.P."/>
            <person name="Cantor M.N."/>
            <person name="Hua S.X."/>
        </authorList>
    </citation>
    <scope>NUCLEOTIDE SEQUENCE [LARGE SCALE GENOMIC DNA]</scope>
    <source>
        <strain evidence="1 2">Zn</strain>
    </source>
</reference>
<accession>A0A0C3GX90</accession>
<dbReference type="InParanoid" id="A0A0C3GX90"/>
<gene>
    <name evidence="1" type="ORF">OIDMADRAFT_60070</name>
</gene>
<keyword evidence="2" id="KW-1185">Reference proteome</keyword>
<dbReference type="Proteomes" id="UP000054321">
    <property type="component" value="Unassembled WGS sequence"/>
</dbReference>
<sequence>MLRLPSQQGVKALCKCLRNPPRNPLHARYVHSEQAPYSGPPGWATISRRLSSRPSPLIYFANMRDEEARERNEFIDIHDIGGVDPNTYDVLLSDINDNMYDLMLRKCDLCNQHIPYWEVDSIGGSVKWYIGKKLWQITPKNP</sequence>
<protein>
    <submittedName>
        <fullName evidence="1">Uncharacterized protein</fullName>
    </submittedName>
</protein>
<name>A0A0C3GX90_OIDMZ</name>
<dbReference type="AlphaFoldDB" id="A0A0C3GX90"/>
<evidence type="ECO:0000313" key="2">
    <source>
        <dbReference type="Proteomes" id="UP000054321"/>
    </source>
</evidence>
<dbReference type="HOGENOM" id="CLU_1816356_0_0_1"/>
<proteinExistence type="predicted"/>
<dbReference type="EMBL" id="KN832888">
    <property type="protein sequence ID" value="KIM94911.1"/>
    <property type="molecule type" value="Genomic_DNA"/>
</dbReference>
<organism evidence="1 2">
    <name type="scientific">Oidiodendron maius (strain Zn)</name>
    <dbReference type="NCBI Taxonomy" id="913774"/>
    <lineage>
        <taxon>Eukaryota</taxon>
        <taxon>Fungi</taxon>
        <taxon>Dikarya</taxon>
        <taxon>Ascomycota</taxon>
        <taxon>Pezizomycotina</taxon>
        <taxon>Leotiomycetes</taxon>
        <taxon>Leotiomycetes incertae sedis</taxon>
        <taxon>Myxotrichaceae</taxon>
        <taxon>Oidiodendron</taxon>
    </lineage>
</organism>
<reference evidence="2" key="2">
    <citation type="submission" date="2015-01" db="EMBL/GenBank/DDBJ databases">
        <title>Evolutionary Origins and Diversification of the Mycorrhizal Mutualists.</title>
        <authorList>
            <consortium name="DOE Joint Genome Institute"/>
            <consortium name="Mycorrhizal Genomics Consortium"/>
            <person name="Kohler A."/>
            <person name="Kuo A."/>
            <person name="Nagy L.G."/>
            <person name="Floudas D."/>
            <person name="Copeland A."/>
            <person name="Barry K.W."/>
            <person name="Cichocki N."/>
            <person name="Veneault-Fourrey C."/>
            <person name="LaButti K."/>
            <person name="Lindquist E.A."/>
            <person name="Lipzen A."/>
            <person name="Lundell T."/>
            <person name="Morin E."/>
            <person name="Murat C."/>
            <person name="Riley R."/>
            <person name="Ohm R."/>
            <person name="Sun H."/>
            <person name="Tunlid A."/>
            <person name="Henrissat B."/>
            <person name="Grigoriev I.V."/>
            <person name="Hibbett D.S."/>
            <person name="Martin F."/>
        </authorList>
    </citation>
    <scope>NUCLEOTIDE SEQUENCE [LARGE SCALE GENOMIC DNA]</scope>
    <source>
        <strain evidence="2">Zn</strain>
    </source>
</reference>